<evidence type="ECO:0000256" key="1">
    <source>
        <dbReference type="SAM" id="Phobius"/>
    </source>
</evidence>
<reference evidence="3" key="1">
    <citation type="submission" date="2022-01" db="EMBL/GenBank/DDBJ databases">
        <title>Novel species in genus Dyadobacter.</title>
        <authorList>
            <person name="Ma C."/>
        </authorList>
    </citation>
    <scope>NUCLEOTIDE SEQUENCE</scope>
    <source>
        <strain evidence="3">CY357</strain>
    </source>
</reference>
<dbReference type="InterPro" id="IPR041268">
    <property type="entry name" value="HU-CCDC81_bac_2"/>
</dbReference>
<dbReference type="Pfam" id="PF18175">
    <property type="entry name" value="HU-CCDC81_bac_2"/>
    <property type="match status" value="1"/>
</dbReference>
<gene>
    <name evidence="3" type="ORF">L0661_05675</name>
</gene>
<dbReference type="SUPFAM" id="SSF110997">
    <property type="entry name" value="Sporulation related repeat"/>
    <property type="match status" value="1"/>
</dbReference>
<dbReference type="Pfam" id="PF18174">
    <property type="entry name" value="HU-CCDC81_bac_1"/>
    <property type="match status" value="1"/>
</dbReference>
<dbReference type="Proteomes" id="UP001139411">
    <property type="component" value="Unassembled WGS sequence"/>
</dbReference>
<dbReference type="GO" id="GO:0042834">
    <property type="term" value="F:peptidoglycan binding"/>
    <property type="evidence" value="ECO:0007669"/>
    <property type="project" value="InterPro"/>
</dbReference>
<comment type="caution">
    <text evidence="3">The sequence shown here is derived from an EMBL/GenBank/DDBJ whole genome shotgun (WGS) entry which is preliminary data.</text>
</comment>
<keyword evidence="1" id="KW-1133">Transmembrane helix</keyword>
<dbReference type="InterPro" id="IPR040495">
    <property type="entry name" value="HU-CCDC81_bac_1"/>
</dbReference>
<dbReference type="InterPro" id="IPR007730">
    <property type="entry name" value="SPOR-like_dom"/>
</dbReference>
<keyword evidence="1" id="KW-0812">Transmembrane</keyword>
<sequence>MIAVETVIRKLVGEYEFVIIPGFGALLSHQIPAAYDSMSQTFSPPAKKLAFNEFLKLDDGLLANYISRHESLSHLEAVEYVKGYTDELRHNLEQHGRAQIMGIGDFSKNIEGKLVFEPNTEKYFKDEWYGFEKIRAKQVDKKIVPIAVADNYIAEEQVEVIESEEDRTGTFKWVRWAAAAAIATLICGLSVFLVNSRNGDIQSTLNPFTELFAKAEATNEEKSETTVVEPETVKPTAQPVLITDSVALTNLPVESAKPLKDDSVKAKMAIPAVKPEPAATIEPASSSKFYVIAGTFKGIKQAKVLLAQLKEKGFEDASILPPDRFGKKVKVATNGYGTETDAYRASNKLKGVIGEAGWVYKKK</sequence>
<evidence type="ECO:0000259" key="2">
    <source>
        <dbReference type="PROSITE" id="PS51724"/>
    </source>
</evidence>
<organism evidence="3 4">
    <name type="scientific">Dyadobacter chenhuakuii</name>
    <dbReference type="NCBI Taxonomy" id="2909339"/>
    <lineage>
        <taxon>Bacteria</taxon>
        <taxon>Pseudomonadati</taxon>
        <taxon>Bacteroidota</taxon>
        <taxon>Cytophagia</taxon>
        <taxon>Cytophagales</taxon>
        <taxon>Spirosomataceae</taxon>
        <taxon>Dyadobacter</taxon>
    </lineage>
</organism>
<protein>
    <submittedName>
        <fullName evidence="3">SPOR domain-containing protein</fullName>
    </submittedName>
</protein>
<dbReference type="PROSITE" id="PS51724">
    <property type="entry name" value="SPOR"/>
    <property type="match status" value="1"/>
</dbReference>
<dbReference type="RefSeq" id="WP_235177105.1">
    <property type="nucleotide sequence ID" value="NZ_JAKFFV010000003.1"/>
</dbReference>
<dbReference type="AlphaFoldDB" id="A0A9X1TRB9"/>
<accession>A0A9X1TRB9</accession>
<dbReference type="EMBL" id="JAKFFV010000003">
    <property type="protein sequence ID" value="MCF2497784.1"/>
    <property type="molecule type" value="Genomic_DNA"/>
</dbReference>
<name>A0A9X1TRB9_9BACT</name>
<dbReference type="InterPro" id="IPR036680">
    <property type="entry name" value="SPOR-like_sf"/>
</dbReference>
<feature type="transmembrane region" description="Helical" evidence="1">
    <location>
        <begin position="173"/>
        <end position="194"/>
    </location>
</feature>
<evidence type="ECO:0000313" key="4">
    <source>
        <dbReference type="Proteomes" id="UP001139411"/>
    </source>
</evidence>
<proteinExistence type="predicted"/>
<evidence type="ECO:0000313" key="3">
    <source>
        <dbReference type="EMBL" id="MCF2497784.1"/>
    </source>
</evidence>
<feature type="domain" description="SPOR" evidence="2">
    <location>
        <begin position="283"/>
        <end position="362"/>
    </location>
</feature>
<keyword evidence="1" id="KW-0472">Membrane</keyword>
<dbReference type="Pfam" id="PF05036">
    <property type="entry name" value="SPOR"/>
    <property type="match status" value="1"/>
</dbReference>